<accession>A0A926NWD3</accession>
<proteinExistence type="predicted"/>
<dbReference type="Gene3D" id="3.90.226.10">
    <property type="entry name" value="2-enoyl-CoA Hydratase, Chain A, domain 1"/>
    <property type="match status" value="1"/>
</dbReference>
<dbReference type="PANTHER" id="PTHR43684:SF1">
    <property type="entry name" value="ENOYL-COA DELTA ISOMERASE 2"/>
    <property type="match status" value="1"/>
</dbReference>
<evidence type="ECO:0000256" key="1">
    <source>
        <dbReference type="ARBA" id="ARBA00004275"/>
    </source>
</evidence>
<evidence type="ECO:0000313" key="4">
    <source>
        <dbReference type="EMBL" id="MBD1548592.1"/>
    </source>
</evidence>
<comment type="caution">
    <text evidence="4">The sequence shown here is derived from an EMBL/GenBank/DDBJ whole genome shotgun (WGS) entry which is preliminary data.</text>
</comment>
<dbReference type="CDD" id="cd06558">
    <property type="entry name" value="crotonase-like"/>
    <property type="match status" value="1"/>
</dbReference>
<dbReference type="InterPro" id="IPR001753">
    <property type="entry name" value="Enoyl-CoA_hydra/iso"/>
</dbReference>
<dbReference type="RefSeq" id="WP_190293280.1">
    <property type="nucleotide sequence ID" value="NZ_JABFCZ010000024.1"/>
</dbReference>
<dbReference type="Pfam" id="PF00378">
    <property type="entry name" value="ECH_1"/>
    <property type="match status" value="1"/>
</dbReference>
<dbReference type="SUPFAM" id="SSF52096">
    <property type="entry name" value="ClpP/crotonase"/>
    <property type="match status" value="1"/>
</dbReference>
<evidence type="ECO:0000256" key="2">
    <source>
        <dbReference type="ARBA" id="ARBA00023140"/>
    </source>
</evidence>
<protein>
    <submittedName>
        <fullName evidence="4">Enoyl-CoA hydratase/isomerase family protein</fullName>
    </submittedName>
</protein>
<dbReference type="InterPro" id="IPR051053">
    <property type="entry name" value="ECH/Chromodomain_protein"/>
</dbReference>
<dbReference type="InterPro" id="IPR029045">
    <property type="entry name" value="ClpP/crotonase-like_dom_sf"/>
</dbReference>
<evidence type="ECO:0000256" key="3">
    <source>
        <dbReference type="ARBA" id="ARBA00023235"/>
    </source>
</evidence>
<keyword evidence="2" id="KW-0576">Peroxisome</keyword>
<dbReference type="AlphaFoldDB" id="A0A926NWD3"/>
<name>A0A926NWD3_9HYPH</name>
<organism evidence="4 5">
    <name type="scientific">Roseibium aggregatum</name>
    <dbReference type="NCBI Taxonomy" id="187304"/>
    <lineage>
        <taxon>Bacteria</taxon>
        <taxon>Pseudomonadati</taxon>
        <taxon>Pseudomonadota</taxon>
        <taxon>Alphaproteobacteria</taxon>
        <taxon>Hyphomicrobiales</taxon>
        <taxon>Stappiaceae</taxon>
        <taxon>Roseibium</taxon>
    </lineage>
</organism>
<dbReference type="EMBL" id="JABFCZ010000024">
    <property type="protein sequence ID" value="MBD1548592.1"/>
    <property type="molecule type" value="Genomic_DNA"/>
</dbReference>
<keyword evidence="3" id="KW-0413">Isomerase</keyword>
<evidence type="ECO:0000313" key="5">
    <source>
        <dbReference type="Proteomes" id="UP000598467"/>
    </source>
</evidence>
<gene>
    <name evidence="4" type="ORF">HK439_20200</name>
</gene>
<sequence>MPSLVKFSHDRNIASVRLNRPERHNALVPGLLDDLRNCLELARGVAPDALVLSAEGRSFSTGGDIGGFMEHTENPDELLAYSDRIVGALHEVIIDLLEFPAPILAAVNGPVTGGSLGLILAADLVAMSEIAFLQPYYGVVGFGPDGGWTALLPERVGTAKALELQYLNSRLSARDALRLGLANAVVPEGGIEDQIDAWTASIADMNANTLKATRANVWDRARIAAVRERLDQEKRRFLERVTAPDTLEGMKRFTGRP</sequence>
<reference evidence="4" key="1">
    <citation type="submission" date="2020-05" db="EMBL/GenBank/DDBJ databases">
        <title>Identification of trans-AT polyketide cluster in two marine bacteria, producers of a novel glutaramide-containing polyketide sesbanimide D and analogs.</title>
        <authorList>
            <person name="Kacar D."/>
            <person name="Rodriguez P."/>
            <person name="Canedo L."/>
            <person name="Gonzalez E."/>
            <person name="Galan B."/>
            <person name="De La Calle F."/>
            <person name="Garcia J.L."/>
        </authorList>
    </citation>
    <scope>NUCLEOTIDE SEQUENCE</scope>
    <source>
        <strain evidence="4">PHM038</strain>
    </source>
</reference>
<comment type="subcellular location">
    <subcellularLocation>
        <location evidence="1">Peroxisome</location>
    </subcellularLocation>
</comment>
<dbReference type="GO" id="GO:0004165">
    <property type="term" value="F:delta(3)-delta(2)-enoyl-CoA isomerase activity"/>
    <property type="evidence" value="ECO:0007669"/>
    <property type="project" value="UniProtKB-ARBA"/>
</dbReference>
<dbReference type="Proteomes" id="UP000598467">
    <property type="component" value="Unassembled WGS sequence"/>
</dbReference>
<dbReference type="PANTHER" id="PTHR43684">
    <property type="match status" value="1"/>
</dbReference>